<gene>
    <name evidence="2" type="ORF">FHS07_000136</name>
</gene>
<evidence type="ECO:0000313" key="3">
    <source>
        <dbReference type="Proteomes" id="UP000543579"/>
    </source>
</evidence>
<dbReference type="RefSeq" id="WP_183418002.1">
    <property type="nucleotide sequence ID" value="NZ_JACHXY010000001.1"/>
</dbReference>
<accession>A0A7W5CEY2</accession>
<evidence type="ECO:0000313" key="2">
    <source>
        <dbReference type="EMBL" id="MBB3156452.1"/>
    </source>
</evidence>
<reference evidence="2 3" key="1">
    <citation type="submission" date="2020-08" db="EMBL/GenBank/DDBJ databases">
        <title>Genomic Encyclopedia of Type Strains, Phase III (KMG-III): the genomes of soil and plant-associated and newly described type strains.</title>
        <authorList>
            <person name="Whitman W."/>
        </authorList>
    </citation>
    <scope>NUCLEOTIDE SEQUENCE [LARGE SCALE GENOMIC DNA]</scope>
    <source>
        <strain evidence="2 3">CECT 8356</strain>
    </source>
</reference>
<feature type="transmembrane region" description="Helical" evidence="1">
    <location>
        <begin position="208"/>
        <end position="227"/>
    </location>
</feature>
<evidence type="ECO:0000256" key="1">
    <source>
        <dbReference type="SAM" id="Phobius"/>
    </source>
</evidence>
<feature type="transmembrane region" description="Helical" evidence="1">
    <location>
        <begin position="18"/>
        <end position="37"/>
    </location>
</feature>
<dbReference type="EMBL" id="JACHXY010000001">
    <property type="protein sequence ID" value="MBB3156452.1"/>
    <property type="molecule type" value="Genomic_DNA"/>
</dbReference>
<sequence>MADALTARTVPQRSTEDASLYAAGILWICAAVVYLGAEAVSAAAFPGYDYAHNYISDLGVPEIGPHDGRFLDSPLSGVMNAGFIVQGVLFFLATLLAARGRRRTRHSPVLWVALAALHAVGITLVAVVHGGPLAAASGMIGIHVVGAALAIVCGNLASIAGGRVLGGRAFRVFSVTIAVAGLLFLVGLQTHPSIAGMSLPDGVWERGSVYAVTVWELVAGVVLVVSARRTRSSAT</sequence>
<protein>
    <submittedName>
        <fullName evidence="2">Putative membrane protein</fullName>
    </submittedName>
</protein>
<feature type="transmembrane region" description="Helical" evidence="1">
    <location>
        <begin position="169"/>
        <end position="188"/>
    </location>
</feature>
<keyword evidence="1" id="KW-0472">Membrane</keyword>
<dbReference type="InterPro" id="IPR009339">
    <property type="entry name" value="DUF998"/>
</dbReference>
<feature type="transmembrane region" description="Helical" evidence="1">
    <location>
        <begin position="78"/>
        <end position="97"/>
    </location>
</feature>
<dbReference type="Pfam" id="PF06197">
    <property type="entry name" value="DUF998"/>
    <property type="match status" value="1"/>
</dbReference>
<feature type="transmembrane region" description="Helical" evidence="1">
    <location>
        <begin position="109"/>
        <end position="128"/>
    </location>
</feature>
<feature type="transmembrane region" description="Helical" evidence="1">
    <location>
        <begin position="134"/>
        <end position="157"/>
    </location>
</feature>
<dbReference type="Proteomes" id="UP000543579">
    <property type="component" value="Unassembled WGS sequence"/>
</dbReference>
<dbReference type="AlphaFoldDB" id="A0A7W5CEY2"/>
<keyword evidence="1" id="KW-0812">Transmembrane</keyword>
<comment type="caution">
    <text evidence="2">The sequence shown here is derived from an EMBL/GenBank/DDBJ whole genome shotgun (WGS) entry which is preliminary data.</text>
</comment>
<name>A0A7W5CEY2_9MICO</name>
<proteinExistence type="predicted"/>
<keyword evidence="1" id="KW-1133">Transmembrane helix</keyword>
<organism evidence="2 3">
    <name type="scientific">Microbacterium proteolyticum</name>
    <dbReference type="NCBI Taxonomy" id="1572644"/>
    <lineage>
        <taxon>Bacteria</taxon>
        <taxon>Bacillati</taxon>
        <taxon>Actinomycetota</taxon>
        <taxon>Actinomycetes</taxon>
        <taxon>Micrococcales</taxon>
        <taxon>Microbacteriaceae</taxon>
        <taxon>Microbacterium</taxon>
    </lineage>
</organism>